<sequence>MARVGLLRLILSFTVGLAAALLAAAAFYVRGDMGGVFQYLRARRELRELGAGASADQLAAARQHLSDIYAAVAAPELAVSLLPLAGLLGVVAAWLAWQAFGWAAQAQRPDLQERMVYRLAYRMGGQFTLSDLAAASPLTREQAGQVLARMQAAGQLQRDGETYRLT</sequence>
<proteinExistence type="predicted"/>
<reference evidence="3" key="1">
    <citation type="journal article" date="2019" name="Int. J. Syst. Evol. Microbiol.">
        <title>The Global Catalogue of Microorganisms (GCM) 10K type strain sequencing project: providing services to taxonomists for standard genome sequencing and annotation.</title>
        <authorList>
            <consortium name="The Broad Institute Genomics Platform"/>
            <consortium name="The Broad Institute Genome Sequencing Center for Infectious Disease"/>
            <person name="Wu L."/>
            <person name="Ma J."/>
        </authorList>
    </citation>
    <scope>NUCLEOTIDE SEQUENCE [LARGE SCALE GENOMIC DNA]</scope>
    <source>
        <strain evidence="3">CGMCC 1.15772</strain>
    </source>
</reference>
<evidence type="ECO:0008006" key="4">
    <source>
        <dbReference type="Google" id="ProtNLM"/>
    </source>
</evidence>
<feature type="transmembrane region" description="Helical" evidence="1">
    <location>
        <begin position="84"/>
        <end position="104"/>
    </location>
</feature>
<keyword evidence="1" id="KW-1133">Transmembrane helix</keyword>
<accession>A0ABW1YCN9</accession>
<evidence type="ECO:0000313" key="3">
    <source>
        <dbReference type="Proteomes" id="UP001596297"/>
    </source>
</evidence>
<keyword evidence="1" id="KW-0472">Membrane</keyword>
<organism evidence="2 3">
    <name type="scientific">Deinococcus lacus</name>
    <dbReference type="NCBI Taxonomy" id="392561"/>
    <lineage>
        <taxon>Bacteria</taxon>
        <taxon>Thermotogati</taxon>
        <taxon>Deinococcota</taxon>
        <taxon>Deinococci</taxon>
        <taxon>Deinococcales</taxon>
        <taxon>Deinococcaceae</taxon>
        <taxon>Deinococcus</taxon>
    </lineage>
</organism>
<name>A0ABW1YCN9_9DEIO</name>
<evidence type="ECO:0000313" key="2">
    <source>
        <dbReference type="EMBL" id="MFC6591280.1"/>
    </source>
</evidence>
<feature type="transmembrane region" description="Helical" evidence="1">
    <location>
        <begin position="7"/>
        <end position="29"/>
    </location>
</feature>
<gene>
    <name evidence="2" type="ORF">ACFP81_04080</name>
</gene>
<comment type="caution">
    <text evidence="2">The sequence shown here is derived from an EMBL/GenBank/DDBJ whole genome shotgun (WGS) entry which is preliminary data.</text>
</comment>
<protein>
    <recommendedName>
        <fullName evidence="4">MarR family transcriptional regulator</fullName>
    </recommendedName>
</protein>
<evidence type="ECO:0000256" key="1">
    <source>
        <dbReference type="SAM" id="Phobius"/>
    </source>
</evidence>
<keyword evidence="1" id="KW-0812">Transmembrane</keyword>
<dbReference type="EMBL" id="JBHSWD010000001">
    <property type="protein sequence ID" value="MFC6591280.1"/>
    <property type="molecule type" value="Genomic_DNA"/>
</dbReference>
<dbReference type="RefSeq" id="WP_380083626.1">
    <property type="nucleotide sequence ID" value="NZ_JBHSWD010000001.1"/>
</dbReference>
<keyword evidence="3" id="KW-1185">Reference proteome</keyword>
<dbReference type="Proteomes" id="UP001596297">
    <property type="component" value="Unassembled WGS sequence"/>
</dbReference>